<dbReference type="PANTHER" id="PTHR23257">
    <property type="entry name" value="SERINE-THREONINE PROTEIN KINASE"/>
    <property type="match status" value="1"/>
</dbReference>
<dbReference type="SUPFAM" id="SSF56112">
    <property type="entry name" value="Protein kinase-like (PK-like)"/>
    <property type="match status" value="1"/>
</dbReference>
<dbReference type="Gene3D" id="1.10.510.10">
    <property type="entry name" value="Transferase(Phosphotransferase) domain 1"/>
    <property type="match status" value="1"/>
</dbReference>
<dbReference type="Proteomes" id="UP000266673">
    <property type="component" value="Unassembled WGS sequence"/>
</dbReference>
<evidence type="ECO:0000313" key="3">
    <source>
        <dbReference type="Proteomes" id="UP000266673"/>
    </source>
</evidence>
<feature type="domain" description="Protein kinase" evidence="1">
    <location>
        <begin position="1"/>
        <end position="178"/>
    </location>
</feature>
<dbReference type="GO" id="GO:0005524">
    <property type="term" value="F:ATP binding"/>
    <property type="evidence" value="ECO:0007669"/>
    <property type="project" value="InterPro"/>
</dbReference>
<dbReference type="GO" id="GO:0007165">
    <property type="term" value="P:signal transduction"/>
    <property type="evidence" value="ECO:0007669"/>
    <property type="project" value="TreeGrafter"/>
</dbReference>
<keyword evidence="3" id="KW-1185">Reference proteome</keyword>
<organism evidence="2 3">
    <name type="scientific">Gigaspora rosea</name>
    <dbReference type="NCBI Taxonomy" id="44941"/>
    <lineage>
        <taxon>Eukaryota</taxon>
        <taxon>Fungi</taxon>
        <taxon>Fungi incertae sedis</taxon>
        <taxon>Mucoromycota</taxon>
        <taxon>Glomeromycotina</taxon>
        <taxon>Glomeromycetes</taxon>
        <taxon>Diversisporales</taxon>
        <taxon>Gigasporaceae</taxon>
        <taxon>Gigaspora</taxon>
    </lineage>
</organism>
<dbReference type="STRING" id="44941.A0A397W1A3"/>
<name>A0A397W1A3_9GLOM</name>
<evidence type="ECO:0000313" key="2">
    <source>
        <dbReference type="EMBL" id="RIB25106.1"/>
    </source>
</evidence>
<dbReference type="GO" id="GO:0004672">
    <property type="term" value="F:protein kinase activity"/>
    <property type="evidence" value="ECO:0007669"/>
    <property type="project" value="InterPro"/>
</dbReference>
<keyword evidence="2" id="KW-0808">Transferase</keyword>
<dbReference type="InterPro" id="IPR001245">
    <property type="entry name" value="Ser-Thr/Tyr_kinase_cat_dom"/>
</dbReference>
<evidence type="ECO:0000259" key="1">
    <source>
        <dbReference type="PROSITE" id="PS50011"/>
    </source>
</evidence>
<accession>A0A397W1A3</accession>
<dbReference type="GO" id="GO:0005737">
    <property type="term" value="C:cytoplasm"/>
    <property type="evidence" value="ECO:0007669"/>
    <property type="project" value="TreeGrafter"/>
</dbReference>
<proteinExistence type="predicted"/>
<dbReference type="Pfam" id="PF07714">
    <property type="entry name" value="PK_Tyr_Ser-Thr"/>
    <property type="match status" value="1"/>
</dbReference>
<protein>
    <submittedName>
        <fullName evidence="2">Kinase-like domain-containing protein</fullName>
    </submittedName>
</protein>
<dbReference type="InterPro" id="IPR011009">
    <property type="entry name" value="Kinase-like_dom_sf"/>
</dbReference>
<dbReference type="AlphaFoldDB" id="A0A397W1A3"/>
<dbReference type="OrthoDB" id="10261027at2759"/>
<dbReference type="PRINTS" id="PR00109">
    <property type="entry name" value="TYRKINASE"/>
</dbReference>
<dbReference type="InterPro" id="IPR000719">
    <property type="entry name" value="Prot_kinase_dom"/>
</dbReference>
<dbReference type="PROSITE" id="PS50011">
    <property type="entry name" value="PROTEIN_KINASE_DOM"/>
    <property type="match status" value="1"/>
</dbReference>
<comment type="caution">
    <text evidence="2">The sequence shown here is derived from an EMBL/GenBank/DDBJ whole genome shotgun (WGS) entry which is preliminary data.</text>
</comment>
<reference evidence="2 3" key="1">
    <citation type="submission" date="2018-06" db="EMBL/GenBank/DDBJ databases">
        <title>Comparative genomics reveals the genomic features of Rhizophagus irregularis, R. cerebriforme, R. diaphanum and Gigaspora rosea, and their symbiotic lifestyle signature.</title>
        <authorList>
            <person name="Morin E."/>
            <person name="San Clemente H."/>
            <person name="Chen E.C.H."/>
            <person name="De La Providencia I."/>
            <person name="Hainaut M."/>
            <person name="Kuo A."/>
            <person name="Kohler A."/>
            <person name="Murat C."/>
            <person name="Tang N."/>
            <person name="Roy S."/>
            <person name="Loubradou J."/>
            <person name="Henrissat B."/>
            <person name="Grigoriev I.V."/>
            <person name="Corradi N."/>
            <person name="Roux C."/>
            <person name="Martin F.M."/>
        </authorList>
    </citation>
    <scope>NUCLEOTIDE SEQUENCE [LARGE SCALE GENOMIC DNA]</scope>
    <source>
        <strain evidence="2 3">DAOM 194757</strain>
    </source>
</reference>
<gene>
    <name evidence="2" type="ORF">C2G38_540594</name>
</gene>
<dbReference type="EMBL" id="QKWP01000187">
    <property type="protein sequence ID" value="RIB25106.1"/>
    <property type="molecule type" value="Genomic_DNA"/>
</dbReference>
<keyword evidence="2" id="KW-0418">Kinase</keyword>
<sequence length="231" mass="26299">MQYAKMGSLRENLYEVARIEWEKKLELISYIANDLHIIHSNNFIHSDLHSGNIFQNDLYNAYIGDLGLTTTNNKTLSKESGGVYGILPYIAPEVLQGKPFTKASDVYSLGMIMWEISSGSVAFSDYKNDDSSLAIEIFKGLRPNILKGTATCFEELLRKCWDEDPSNRPSATEIHETILKWKNNTEIMNELLKSDKEIVIEINESNTIYASKFIKFVSSEIISDHLYIIDI</sequence>
<dbReference type="InterPro" id="IPR050167">
    <property type="entry name" value="Ser_Thr_protein_kinase"/>
</dbReference>